<organism evidence="7 8">
    <name type="scientific">Rossellomorea oryzaecorticis</name>
    <dbReference type="NCBI Taxonomy" id="1396505"/>
    <lineage>
        <taxon>Bacteria</taxon>
        <taxon>Bacillati</taxon>
        <taxon>Bacillota</taxon>
        <taxon>Bacilli</taxon>
        <taxon>Bacillales</taxon>
        <taxon>Bacillaceae</taxon>
        <taxon>Rossellomorea</taxon>
    </lineage>
</organism>
<dbReference type="Gene3D" id="3.40.50.1980">
    <property type="entry name" value="Nitrogenase molybdenum iron protein domain"/>
    <property type="match status" value="2"/>
</dbReference>
<proteinExistence type="inferred from homology"/>
<evidence type="ECO:0000256" key="6">
    <source>
        <dbReference type="SAM" id="SignalP"/>
    </source>
</evidence>
<dbReference type="InterPro" id="IPR006127">
    <property type="entry name" value="ZnuA-like"/>
</dbReference>
<evidence type="ECO:0000256" key="3">
    <source>
        <dbReference type="RuleBase" id="RU003512"/>
    </source>
</evidence>
<dbReference type="EMBL" id="JBBYAF010000038">
    <property type="protein sequence ID" value="MEL3973927.1"/>
    <property type="molecule type" value="Genomic_DNA"/>
</dbReference>
<dbReference type="Pfam" id="PF01297">
    <property type="entry name" value="ZnuA"/>
    <property type="match status" value="1"/>
</dbReference>
<dbReference type="CDD" id="cd01017">
    <property type="entry name" value="AdcA"/>
    <property type="match status" value="1"/>
</dbReference>
<keyword evidence="2 6" id="KW-0732">Signal</keyword>
<dbReference type="PRINTS" id="PR00691">
    <property type="entry name" value="ADHESINB"/>
</dbReference>
<evidence type="ECO:0000313" key="8">
    <source>
        <dbReference type="Proteomes" id="UP001389717"/>
    </source>
</evidence>
<sequence length="332" mass="37730">MNYIRKSWFLLIVLFLSACGASSDDKEAKDGKLDVYTTVYPLEDFTKKIGGDHVDVRSVYPPGADEHTFEPSQKDMIKMAEGDVFLYVGMGLEGFVEKSKTILENEDVTVVPASKGVDIEHAEEEGHSEDEHGHEEEGHSEDEHGHEEEAKSDERGHQHDGDPHIWLNPEYSKQMAEVIADTLSKEMPEHKEDFQANLKELNGELDALDAEFKQMAEAAPHKTFYVSHAAYSYWEDRYGLHQEAIAGLNTSDEPSQQELKKIIEKGKEDNVQYILFEQNVSSRLTEVVQKELGAESLKLHNLSVLTEEDRAEKEDYFSLMRKNIDTLKKALQ</sequence>
<reference evidence="7 8" key="1">
    <citation type="submission" date="2024-04" db="EMBL/GenBank/DDBJ databases">
        <title>Bacillus oryzaecorticis sp. nov., a moderately halophilic bacterium isolated from rice husks.</title>
        <authorList>
            <person name="Zhu H.-S."/>
        </authorList>
    </citation>
    <scope>NUCLEOTIDE SEQUENCE [LARGE SCALE GENOMIC DNA]</scope>
    <source>
        <strain evidence="7 8">ZC255</strain>
    </source>
</reference>
<dbReference type="PANTHER" id="PTHR42953">
    <property type="entry name" value="HIGH-AFFINITY ZINC UPTAKE SYSTEM PROTEIN ZNUA-RELATED"/>
    <property type="match status" value="1"/>
</dbReference>
<comment type="caution">
    <text evidence="7">The sequence shown here is derived from an EMBL/GenBank/DDBJ whole genome shotgun (WGS) entry which is preliminary data.</text>
</comment>
<evidence type="ECO:0000256" key="2">
    <source>
        <dbReference type="ARBA" id="ARBA00022729"/>
    </source>
</evidence>
<comment type="similarity">
    <text evidence="3">Belongs to the bacterial solute-binding protein 9 family.</text>
</comment>
<evidence type="ECO:0000313" key="7">
    <source>
        <dbReference type="EMBL" id="MEL3973927.1"/>
    </source>
</evidence>
<feature type="region of interest" description="Disordered" evidence="5">
    <location>
        <begin position="113"/>
        <end position="169"/>
    </location>
</feature>
<dbReference type="InterPro" id="IPR006129">
    <property type="entry name" value="AdhesinB"/>
</dbReference>
<keyword evidence="4" id="KW-0175">Coiled coil</keyword>
<feature type="compositionally biased region" description="Basic and acidic residues" evidence="5">
    <location>
        <begin position="129"/>
        <end position="163"/>
    </location>
</feature>
<dbReference type="PANTHER" id="PTHR42953:SF8">
    <property type="entry name" value="ZINT DOMAIN-CONTAINING PROTEIN"/>
    <property type="match status" value="1"/>
</dbReference>
<dbReference type="PRINTS" id="PR00690">
    <property type="entry name" value="ADHESNFAMILY"/>
</dbReference>
<evidence type="ECO:0000256" key="5">
    <source>
        <dbReference type="SAM" id="MobiDB-lite"/>
    </source>
</evidence>
<gene>
    <name evidence="7" type="ORF">AAEO50_16715</name>
</gene>
<feature type="signal peptide" evidence="6">
    <location>
        <begin position="1"/>
        <end position="23"/>
    </location>
</feature>
<evidence type="ECO:0000256" key="1">
    <source>
        <dbReference type="ARBA" id="ARBA00022448"/>
    </source>
</evidence>
<dbReference type="Proteomes" id="UP001389717">
    <property type="component" value="Unassembled WGS sequence"/>
</dbReference>
<dbReference type="PROSITE" id="PS51257">
    <property type="entry name" value="PROKAR_LIPOPROTEIN"/>
    <property type="match status" value="1"/>
</dbReference>
<dbReference type="SUPFAM" id="SSF53807">
    <property type="entry name" value="Helical backbone' metal receptor"/>
    <property type="match status" value="1"/>
</dbReference>
<dbReference type="RefSeq" id="WP_341985441.1">
    <property type="nucleotide sequence ID" value="NZ_JBBYAF010000038.1"/>
</dbReference>
<name>A0ABU9KEP3_9BACI</name>
<keyword evidence="1 3" id="KW-0813">Transport</keyword>
<feature type="coiled-coil region" evidence="4">
    <location>
        <begin position="191"/>
        <end position="218"/>
    </location>
</feature>
<keyword evidence="8" id="KW-1185">Reference proteome</keyword>
<accession>A0ABU9KEP3</accession>
<dbReference type="InterPro" id="IPR050492">
    <property type="entry name" value="Bact_metal-bind_prot9"/>
</dbReference>
<evidence type="ECO:0000256" key="4">
    <source>
        <dbReference type="SAM" id="Coils"/>
    </source>
</evidence>
<protein>
    <submittedName>
        <fullName evidence="7">Metal ABC transporter substrate-binding protein</fullName>
    </submittedName>
</protein>
<dbReference type="InterPro" id="IPR006128">
    <property type="entry name" value="Lipoprotein_PsaA-like"/>
</dbReference>
<feature type="chain" id="PRO_5046081443" evidence="6">
    <location>
        <begin position="24"/>
        <end position="332"/>
    </location>
</feature>